<dbReference type="GO" id="GO:0008270">
    <property type="term" value="F:zinc ion binding"/>
    <property type="evidence" value="ECO:0007669"/>
    <property type="project" value="UniProtKB-KW"/>
</dbReference>
<name>A0A6N2BKR7_SOLCI</name>
<protein>
    <recommendedName>
        <fullName evidence="2">C2H2-type domain-containing protein</fullName>
    </recommendedName>
</protein>
<feature type="domain" description="C2H2-type" evidence="2">
    <location>
        <begin position="8"/>
        <end position="36"/>
    </location>
</feature>
<proteinExistence type="predicted"/>
<reference evidence="3" key="1">
    <citation type="submission" date="2019-05" db="EMBL/GenBank/DDBJ databases">
        <title>The de novo reference genome and transcriptome assemblies of the wild tomato species Solanum chilense.</title>
        <authorList>
            <person name="Stam R."/>
            <person name="Nosenko T."/>
            <person name="Hoerger A.C."/>
            <person name="Stephan W."/>
            <person name="Seidel M.A."/>
            <person name="Kuhn J.M.M."/>
            <person name="Haberer G."/>
            <person name="Tellier A."/>
        </authorList>
    </citation>
    <scope>NUCLEOTIDE SEQUENCE</scope>
    <source>
        <tissue evidence="3">Mature leaves</tissue>
    </source>
</reference>
<comment type="caution">
    <text evidence="3">The sequence shown here is derived from an EMBL/GenBank/DDBJ whole genome shotgun (WGS) entry which is preliminary data.</text>
</comment>
<evidence type="ECO:0000256" key="1">
    <source>
        <dbReference type="PROSITE-ProRule" id="PRU00042"/>
    </source>
</evidence>
<keyword evidence="1" id="KW-0863">Zinc-finger</keyword>
<keyword evidence="1" id="KW-0479">Metal-binding</keyword>
<dbReference type="EMBL" id="RXGB01003293">
    <property type="protein sequence ID" value="TMW92543.1"/>
    <property type="molecule type" value="Genomic_DNA"/>
</dbReference>
<keyword evidence="1" id="KW-0862">Zinc</keyword>
<dbReference type="AlphaFoldDB" id="A0A6N2BKR7"/>
<evidence type="ECO:0000259" key="2">
    <source>
        <dbReference type="PROSITE" id="PS50157"/>
    </source>
</evidence>
<dbReference type="PROSITE" id="PS00028">
    <property type="entry name" value="ZINC_FINGER_C2H2_1"/>
    <property type="match status" value="1"/>
</dbReference>
<sequence>MVVYTNLIECRVCGKIFPHSLPLLAHFDEVHSKEAYTLAMQQNSHPVFRMTNFKFDYTHGHPMLRMTHFKLDDKLGHSKFSSGATSHAMVEESHSRGQVYIDKELHPIYITKPLIKKIDKPITFENVVEVEDNNVDLVLKL</sequence>
<gene>
    <name evidence="3" type="ORF">EJD97_012887</name>
</gene>
<accession>A0A6N2BKR7</accession>
<dbReference type="InterPro" id="IPR013087">
    <property type="entry name" value="Znf_C2H2_type"/>
</dbReference>
<organism evidence="3">
    <name type="scientific">Solanum chilense</name>
    <name type="common">Tomato</name>
    <name type="synonym">Lycopersicon chilense</name>
    <dbReference type="NCBI Taxonomy" id="4083"/>
    <lineage>
        <taxon>Eukaryota</taxon>
        <taxon>Viridiplantae</taxon>
        <taxon>Streptophyta</taxon>
        <taxon>Embryophyta</taxon>
        <taxon>Tracheophyta</taxon>
        <taxon>Spermatophyta</taxon>
        <taxon>Magnoliopsida</taxon>
        <taxon>eudicotyledons</taxon>
        <taxon>Gunneridae</taxon>
        <taxon>Pentapetalae</taxon>
        <taxon>asterids</taxon>
        <taxon>lamiids</taxon>
        <taxon>Solanales</taxon>
        <taxon>Solanaceae</taxon>
        <taxon>Solanoideae</taxon>
        <taxon>Solaneae</taxon>
        <taxon>Solanum</taxon>
        <taxon>Solanum subgen. Lycopersicon</taxon>
    </lineage>
</organism>
<evidence type="ECO:0000313" key="3">
    <source>
        <dbReference type="EMBL" id="TMW92543.1"/>
    </source>
</evidence>
<dbReference type="PROSITE" id="PS50157">
    <property type="entry name" value="ZINC_FINGER_C2H2_2"/>
    <property type="match status" value="1"/>
</dbReference>